<name>A0A7Z7HRD3_9PROT</name>
<evidence type="ECO:0000256" key="1">
    <source>
        <dbReference type="SAM" id="MobiDB-lite"/>
    </source>
</evidence>
<accession>A0A7Z7HRD3</accession>
<protein>
    <submittedName>
        <fullName evidence="2">Uncharacterized protein</fullName>
    </submittedName>
</protein>
<gene>
    <name evidence="2" type="ORF">SDENCHOL_20279</name>
</gene>
<proteinExistence type="predicted"/>
<feature type="compositionally biased region" description="Basic and acidic residues" evidence="1">
    <location>
        <begin position="27"/>
        <end position="36"/>
    </location>
</feature>
<dbReference type="EMBL" id="LT837803">
    <property type="protein sequence ID" value="SMB27034.1"/>
    <property type="molecule type" value="Genomic_DNA"/>
</dbReference>
<keyword evidence="3" id="KW-1185">Reference proteome</keyword>
<evidence type="ECO:0000313" key="3">
    <source>
        <dbReference type="Proteomes" id="UP000242886"/>
    </source>
</evidence>
<feature type="region of interest" description="Disordered" evidence="1">
    <location>
        <begin position="16"/>
        <end position="38"/>
    </location>
</feature>
<dbReference type="AlphaFoldDB" id="A0A7Z7HRD3"/>
<organism evidence="2 3">
    <name type="scientific">Sterolibacterium denitrificans</name>
    <dbReference type="NCBI Taxonomy" id="157592"/>
    <lineage>
        <taxon>Bacteria</taxon>
        <taxon>Pseudomonadati</taxon>
        <taxon>Pseudomonadota</taxon>
        <taxon>Betaproteobacteria</taxon>
        <taxon>Nitrosomonadales</taxon>
        <taxon>Sterolibacteriaceae</taxon>
        <taxon>Sterolibacterium</taxon>
    </lineage>
</organism>
<evidence type="ECO:0000313" key="2">
    <source>
        <dbReference type="EMBL" id="SMB27034.1"/>
    </source>
</evidence>
<sequence>MQLAKRLICVWDWKLTDDSPEHGSYVEGRESRDGNGSHRSYGWYDSHSYLGRHYAPSHEKAIQEAESK</sequence>
<reference evidence="2" key="1">
    <citation type="submission" date="2017-03" db="EMBL/GenBank/DDBJ databases">
        <authorList>
            <consortium name="AG Boll"/>
        </authorList>
    </citation>
    <scope>NUCLEOTIDE SEQUENCE [LARGE SCALE GENOMIC DNA]</scope>
    <source>
        <strain evidence="2">Chol</strain>
    </source>
</reference>
<dbReference type="Proteomes" id="UP000242886">
    <property type="component" value="Chromosome SDENCHOL"/>
</dbReference>